<dbReference type="PANTHER" id="PTHR23120">
    <property type="entry name" value="MAESTRO-RELATED HEAT DOMAIN-CONTAINING"/>
    <property type="match status" value="1"/>
</dbReference>
<gene>
    <name evidence="7" type="primary">MROH8</name>
</gene>
<dbReference type="InterPro" id="IPR055406">
    <property type="entry name" value="HEAT_Maestro"/>
</dbReference>
<evidence type="ECO:0000313" key="6">
    <source>
        <dbReference type="Proteomes" id="UP000504640"/>
    </source>
</evidence>
<evidence type="ECO:0000259" key="3">
    <source>
        <dbReference type="Pfam" id="PF21047"/>
    </source>
</evidence>
<dbReference type="InterPro" id="IPR055408">
    <property type="entry name" value="HEAT_MROH2B-like"/>
</dbReference>
<proteinExistence type="predicted"/>
<protein>
    <submittedName>
        <fullName evidence="7">Protein MROH8 isoform X1</fullName>
    </submittedName>
</protein>
<name>A0A6J3J8R3_SAPAP</name>
<dbReference type="Pfam" id="PF21047">
    <property type="entry name" value="HEAT_Maestro"/>
    <property type="match status" value="1"/>
</dbReference>
<feature type="compositionally biased region" description="Low complexity" evidence="2">
    <location>
        <begin position="72"/>
        <end position="83"/>
    </location>
</feature>
<sequence>MRPGLPAKRGRGTPGWASGRPVAPRCTPSPRHQPRQVTGTPHQLAGLLRTVDPRTPPPKPVPMPLSRRGRGSRLAGSRAAASSFPRATALSPKSAGRWALSTSHAQLLTRQRHSSVQVPPESKPQADFRLGKRLQETAAGDGRNSQQALRDRMSSKQGTCSQEVVTIPCASDSDSGSVDLQLSNLEAVKKASSSIELTDSDIPDIPGLHWESLSDSPRHLTHQNPLNEAIVEKLIQSILEAFSGELKGELEKLTFLRSLSSLSRALPYNETTESFIRSHITDIVHTLHVLVQEEHLCSLLSPVHPEVFVTISDLSYQDVHLLSGSEDRAELFSLITRSIITLPSVRTLTQMREIVPNGTCNTECLYRETFQAFFEMLQSLVVKDPHLENLDTIIKHMNPWLQSVKDHERERATASMAQVLKCLSRHLSLELPLRFQRLGHLVALMALLCGDPQEKVAKEAGEGIHYLLDITLRLKYTTRDKKNQQNLKRALTKFREFLELSSSAVKCFYSCPFRIAQIFEGFLDSNELFQFVMTTFDTLRNLKHPCTQRSAGELLLTLAKNAESRFEKVPEIMGVICAHLSIISQPRVRQQIISTVSLFISRPKYTDVVLSFLLCHPVPYDRHLTEVWRTLVVELPSTTWILWRLLRKLQKCHNAPAPEKMAYVAVAATDALYEVFLGNKLRAASFRLFPQLLMTLLIQIHHSIGLTMSDVAIPSGLYAEEEVSSEVTPLCFAMQAIKALLLRTWCWQEFNIMEKNKGWALLGGEDCHLQGVFLLAKALLEKNPLLAQKVMYLLVPLLNRGNDKHKLTAAGFFVELLQSPVAKRLPSIYSISRLKDWLQDGNNLFRMISLRGLYNLVGHKKRREDIKSLLPYILGSLRETDEKIVQSAIQILLKLVKTMDFTTLAAMMRTLFSLFGDVRPDIHRFSMILFGAAIKSVKNPDKKSVENQVLDSLVPLLLYSQDENDAIAEESRRVLTICAKFLKWKLPKEVYSKEPWHVRPTETGTICRFFEKKCKGKINILDQTLTYTKNAKLPIRRSAVLFLGLLLKYMDHSELRMMDTDWIENDLRGPLCDPEPSLCIIAHQTLFLVQMVRAKPKPEQRVSWLRKLMGRPPT</sequence>
<dbReference type="RefSeq" id="XP_032150898.1">
    <property type="nucleotide sequence ID" value="XM_032295007.1"/>
</dbReference>
<feature type="compositionally biased region" description="Pro residues" evidence="2">
    <location>
        <begin position="54"/>
        <end position="63"/>
    </location>
</feature>
<dbReference type="PANTHER" id="PTHR23120:SF18">
    <property type="entry name" value="MAESTRO HEAT-LIKE REPEAT FAMILY MEMBER 8"/>
    <property type="match status" value="1"/>
</dbReference>
<feature type="domain" description="Maestro/Maestro-like HEAT-repeats" evidence="5">
    <location>
        <begin position="831"/>
        <end position="1089"/>
    </location>
</feature>
<dbReference type="SUPFAM" id="SSF48371">
    <property type="entry name" value="ARM repeat"/>
    <property type="match status" value="1"/>
</dbReference>
<feature type="region of interest" description="Disordered" evidence="2">
    <location>
        <begin position="110"/>
        <end position="160"/>
    </location>
</feature>
<reference evidence="7" key="1">
    <citation type="submission" date="2025-08" db="UniProtKB">
        <authorList>
            <consortium name="RefSeq"/>
        </authorList>
    </citation>
    <scope>IDENTIFICATION</scope>
    <source>
        <tissue evidence="7">Blood</tissue>
    </source>
</reference>
<dbReference type="Pfam" id="PF23227">
    <property type="entry name" value="HEAT_MROH2B_C"/>
    <property type="match status" value="1"/>
</dbReference>
<evidence type="ECO:0000259" key="4">
    <source>
        <dbReference type="Pfam" id="PF23210"/>
    </source>
</evidence>
<dbReference type="GO" id="GO:0005737">
    <property type="term" value="C:cytoplasm"/>
    <property type="evidence" value="ECO:0007669"/>
    <property type="project" value="TreeGrafter"/>
</dbReference>
<dbReference type="InterPro" id="IPR011989">
    <property type="entry name" value="ARM-like"/>
</dbReference>
<dbReference type="AlphaFoldDB" id="A0A6J3J8R3"/>
<dbReference type="Proteomes" id="UP000504640">
    <property type="component" value="Unplaced"/>
</dbReference>
<organism evidence="6 7">
    <name type="scientific">Sapajus apella</name>
    <name type="common">Brown-capped capuchin</name>
    <name type="synonym">Cebus apella</name>
    <dbReference type="NCBI Taxonomy" id="9515"/>
    <lineage>
        <taxon>Eukaryota</taxon>
        <taxon>Metazoa</taxon>
        <taxon>Chordata</taxon>
        <taxon>Craniata</taxon>
        <taxon>Vertebrata</taxon>
        <taxon>Euteleostomi</taxon>
        <taxon>Mammalia</taxon>
        <taxon>Eutheria</taxon>
        <taxon>Euarchontoglires</taxon>
        <taxon>Primates</taxon>
        <taxon>Haplorrhini</taxon>
        <taxon>Platyrrhini</taxon>
        <taxon>Cebidae</taxon>
        <taxon>Cebinae</taxon>
        <taxon>Sapajus</taxon>
    </lineage>
</organism>
<dbReference type="GeneID" id="116562719"/>
<feature type="region of interest" description="Disordered" evidence="2">
    <location>
        <begin position="1"/>
        <end position="97"/>
    </location>
</feature>
<keyword evidence="6" id="KW-1185">Reference proteome</keyword>
<evidence type="ECO:0000256" key="1">
    <source>
        <dbReference type="ARBA" id="ARBA00022737"/>
    </source>
</evidence>
<feature type="domain" description="Maestro-like HEAT-repeats" evidence="3">
    <location>
        <begin position="407"/>
        <end position="642"/>
    </location>
</feature>
<dbReference type="InterPro" id="IPR048465">
    <property type="entry name" value="Maestro-like_HEAT"/>
</dbReference>
<evidence type="ECO:0000259" key="5">
    <source>
        <dbReference type="Pfam" id="PF23227"/>
    </source>
</evidence>
<keyword evidence="1" id="KW-0677">Repeat</keyword>
<feature type="domain" description="MROH2B-like HEAT-repeats" evidence="4">
    <location>
        <begin position="226"/>
        <end position="382"/>
    </location>
</feature>
<dbReference type="CTD" id="140699"/>
<evidence type="ECO:0000256" key="2">
    <source>
        <dbReference type="SAM" id="MobiDB-lite"/>
    </source>
</evidence>
<dbReference type="Gene3D" id="1.25.10.10">
    <property type="entry name" value="Leucine-rich Repeat Variant"/>
    <property type="match status" value="1"/>
</dbReference>
<accession>A0A6J3J8R3</accession>
<dbReference type="InterPro" id="IPR016024">
    <property type="entry name" value="ARM-type_fold"/>
</dbReference>
<dbReference type="InterPro" id="IPR045206">
    <property type="entry name" value="Maestro_heat-like_prot"/>
</dbReference>
<feature type="compositionally biased region" description="Basic and acidic residues" evidence="2">
    <location>
        <begin position="124"/>
        <end position="135"/>
    </location>
</feature>
<evidence type="ECO:0000313" key="7">
    <source>
        <dbReference type="RefSeq" id="XP_032150898.1"/>
    </source>
</evidence>
<dbReference type="Pfam" id="PF23210">
    <property type="entry name" value="HEAT_Maestro_2"/>
    <property type="match status" value="1"/>
</dbReference>